<evidence type="ECO:0000259" key="7">
    <source>
        <dbReference type="PROSITE" id="PS50011"/>
    </source>
</evidence>
<evidence type="ECO:0000256" key="1">
    <source>
        <dbReference type="ARBA" id="ARBA00022527"/>
    </source>
</evidence>
<evidence type="ECO:0000256" key="5">
    <source>
        <dbReference type="ARBA" id="ARBA00022840"/>
    </source>
</evidence>
<dbReference type="STRING" id="331113.SNE_A03320"/>
<reference key="1">
    <citation type="journal article" date="2011" name="Mol. Biol. Evol.">
        <title>Unity in variety -- the pan-genome of the Chlamydiae.</title>
        <authorList>
            <person name="Collingro A."/>
            <person name="Tischler P."/>
            <person name="Weinmaier T."/>
            <person name="Penz T."/>
            <person name="Heinz E."/>
            <person name="Brunham R.C."/>
            <person name="Read T.D."/>
            <person name="Bavoil P.M."/>
            <person name="Sachse K."/>
            <person name="Kahane S."/>
            <person name="Friedman M.G."/>
            <person name="Rattei T."/>
            <person name="Myers G.S.A."/>
            <person name="Horn M."/>
        </authorList>
    </citation>
    <scope>NUCLEOTIDE SEQUENCE</scope>
    <source>
        <strain>Z</strain>
    </source>
</reference>
<dbReference type="OrthoDB" id="9788659at2"/>
<dbReference type="GO" id="GO:0005524">
    <property type="term" value="F:ATP binding"/>
    <property type="evidence" value="ECO:0007669"/>
    <property type="project" value="UniProtKB-KW"/>
</dbReference>
<dbReference type="PANTHER" id="PTHR24345">
    <property type="entry name" value="SERINE/THREONINE-PROTEIN KINASE PLK"/>
    <property type="match status" value="1"/>
</dbReference>
<dbReference type="RefSeq" id="WP_013942676.1">
    <property type="nucleotide sequence ID" value="NC_015713.1"/>
</dbReference>
<keyword evidence="2" id="KW-0808">Transferase</keyword>
<dbReference type="Pfam" id="PF00069">
    <property type="entry name" value="Pkinase"/>
    <property type="match status" value="1"/>
</dbReference>
<dbReference type="PROSITE" id="PS00108">
    <property type="entry name" value="PROTEIN_KINASE_ST"/>
    <property type="match status" value="1"/>
</dbReference>
<dbReference type="EMBL" id="FR872582">
    <property type="protein sequence ID" value="CCB88209.1"/>
    <property type="molecule type" value="Genomic_DNA"/>
</dbReference>
<protein>
    <recommendedName>
        <fullName evidence="7">Protein kinase domain-containing protein</fullName>
    </recommendedName>
</protein>
<dbReference type="InterPro" id="IPR011009">
    <property type="entry name" value="Kinase-like_dom_sf"/>
</dbReference>
<feature type="domain" description="Protein kinase" evidence="7">
    <location>
        <begin position="178"/>
        <end position="466"/>
    </location>
</feature>
<dbReference type="SUPFAM" id="SSF56112">
    <property type="entry name" value="Protein kinase-like (PK-like)"/>
    <property type="match status" value="1"/>
</dbReference>
<evidence type="ECO:0000256" key="6">
    <source>
        <dbReference type="SAM" id="MobiDB-lite"/>
    </source>
</evidence>
<organism evidence="8 9">
    <name type="scientific">Simkania negevensis (strain ATCC VR-1471 / DSM 27360 / Z)</name>
    <dbReference type="NCBI Taxonomy" id="331113"/>
    <lineage>
        <taxon>Bacteria</taxon>
        <taxon>Pseudomonadati</taxon>
        <taxon>Chlamydiota</taxon>
        <taxon>Chlamydiia</taxon>
        <taxon>Parachlamydiales</taxon>
        <taxon>Simkaniaceae</taxon>
        <taxon>Simkania</taxon>
    </lineage>
</organism>
<dbReference type="KEGG" id="sng:SNE_A03320"/>
<keyword evidence="1" id="KW-0723">Serine/threonine-protein kinase</keyword>
<dbReference type="Gene3D" id="1.10.510.10">
    <property type="entry name" value="Transferase(Phosphotransferase) domain 1"/>
    <property type="match status" value="1"/>
</dbReference>
<keyword evidence="4" id="KW-0418">Kinase</keyword>
<name>F8L679_SIMNZ</name>
<dbReference type="Proteomes" id="UP000000496">
    <property type="component" value="Chromosome gsn.131"/>
</dbReference>
<dbReference type="eggNOG" id="COG0515">
    <property type="taxonomic scope" value="Bacteria"/>
</dbReference>
<keyword evidence="3" id="KW-0547">Nucleotide-binding</keyword>
<keyword evidence="5" id="KW-0067">ATP-binding</keyword>
<keyword evidence="9" id="KW-1185">Reference proteome</keyword>
<dbReference type="AlphaFoldDB" id="F8L679"/>
<feature type="region of interest" description="Disordered" evidence="6">
    <location>
        <begin position="132"/>
        <end position="168"/>
    </location>
</feature>
<evidence type="ECO:0000313" key="8">
    <source>
        <dbReference type="EMBL" id="CCB88209.1"/>
    </source>
</evidence>
<evidence type="ECO:0000256" key="3">
    <source>
        <dbReference type="ARBA" id="ARBA00022741"/>
    </source>
</evidence>
<gene>
    <name evidence="8" type="ordered locus">SNE_A03320</name>
</gene>
<dbReference type="GO" id="GO:0004674">
    <property type="term" value="F:protein serine/threonine kinase activity"/>
    <property type="evidence" value="ECO:0007669"/>
    <property type="project" value="UniProtKB-KW"/>
</dbReference>
<accession>F8L679</accession>
<dbReference type="PANTHER" id="PTHR24345:SF91">
    <property type="entry name" value="SERINE_THREONINE-PROTEIN KINASE PLK4"/>
    <property type="match status" value="1"/>
</dbReference>
<dbReference type="HOGENOM" id="CLU_581239_0_0_0"/>
<dbReference type="InterPro" id="IPR008271">
    <property type="entry name" value="Ser/Thr_kinase_AS"/>
</dbReference>
<sequence length="470" mass="52659">MATEQVFRASGGCEYQESSRDFEQLGGDSSGRKVSWLKYQWTHGWVIQSDSCLATAFLTAGWSVIKFFGLILSTPVTIWLEKEITDETPKKEKGIGAVQPAYETFEHGSSQIKIVLPSEARPGMDEIFHPEMGRGNSESFGTPERSKQDHRSIGFSNSQIVHPASDTRTRSEIEGLRYQFLSPLGKGSQGEVHKVLGPDCRAYALKMISADKAVFDKAYVLSDERGEGLAVSFPKHENLMQTEGIFTYNKATGAYRFVTDRKSCSKNEVVIGLLLEHIPNSEELYDYAVRNGAGKKETVQNIGRQIAQGVVAMHKDGYLHRDLKLENVLIDNKGHIKIVDFGFARYLPKDSDRANTSCGTPDYAAPELIEEGGYGRSIDAWSFGIILYALAFNSLPFHDDHVYRTLQQIVQFAHCDTLSALLTRNQSTLSSSPLFYDSDFRNLLGNLLCHRNRRISMEEVLKHPFFAEKS</sequence>
<dbReference type="SMART" id="SM00220">
    <property type="entry name" value="S_TKc"/>
    <property type="match status" value="1"/>
</dbReference>
<proteinExistence type="predicted"/>
<evidence type="ECO:0000313" key="9">
    <source>
        <dbReference type="Proteomes" id="UP000000496"/>
    </source>
</evidence>
<evidence type="ECO:0000256" key="2">
    <source>
        <dbReference type="ARBA" id="ARBA00022679"/>
    </source>
</evidence>
<dbReference type="PROSITE" id="PS50011">
    <property type="entry name" value="PROTEIN_KINASE_DOM"/>
    <property type="match status" value="1"/>
</dbReference>
<evidence type="ECO:0000256" key="4">
    <source>
        <dbReference type="ARBA" id="ARBA00022777"/>
    </source>
</evidence>
<reference evidence="8 9" key="2">
    <citation type="journal article" date="2011" name="Mol. Biol. Evol.">
        <title>Unity in variety--the pan-genome of the Chlamydiae.</title>
        <authorList>
            <person name="Collingro A."/>
            <person name="Tischler P."/>
            <person name="Weinmaier T."/>
            <person name="Penz T."/>
            <person name="Heinz E."/>
            <person name="Brunham R.C."/>
            <person name="Read T.D."/>
            <person name="Bavoil P.M."/>
            <person name="Sachse K."/>
            <person name="Kahane S."/>
            <person name="Friedman M.G."/>
            <person name="Rattei T."/>
            <person name="Myers G.S."/>
            <person name="Horn M."/>
        </authorList>
    </citation>
    <scope>NUCLEOTIDE SEQUENCE [LARGE SCALE GENOMIC DNA]</scope>
    <source>
        <strain evidence="9">ATCC VR-1471 / Z</strain>
    </source>
</reference>
<dbReference type="InterPro" id="IPR000719">
    <property type="entry name" value="Prot_kinase_dom"/>
</dbReference>